<dbReference type="PROSITE" id="PS50943">
    <property type="entry name" value="HTH_CROC1"/>
    <property type="match status" value="1"/>
</dbReference>
<dbReference type="SMART" id="SM00530">
    <property type="entry name" value="HTH_XRE"/>
    <property type="match status" value="1"/>
</dbReference>
<accession>A0A3A9JM81</accession>
<organism evidence="3 6">
    <name type="scientific">Teichococcus wenyumeiae</name>
    <dbReference type="NCBI Taxonomy" id="2478470"/>
    <lineage>
        <taxon>Bacteria</taxon>
        <taxon>Pseudomonadati</taxon>
        <taxon>Pseudomonadota</taxon>
        <taxon>Alphaproteobacteria</taxon>
        <taxon>Acetobacterales</taxon>
        <taxon>Roseomonadaceae</taxon>
        <taxon>Roseomonas</taxon>
    </lineage>
</organism>
<reference evidence="3 6" key="1">
    <citation type="submission" date="2018-09" db="EMBL/GenBank/DDBJ databases">
        <title>Roseomonas sp. nov., isolated from feces of Tibetan antelopes in the Qinghai-Tibet plateau, China.</title>
        <authorList>
            <person name="Tian Z."/>
        </authorList>
    </citation>
    <scope>NUCLEOTIDE SEQUENCE [LARGE SCALE GENOMIC DNA]</scope>
    <source>
        <strain evidence="4 5">Z23</strain>
        <strain evidence="3 6">Z24</strain>
    </source>
</reference>
<dbReference type="SUPFAM" id="SSF47413">
    <property type="entry name" value="lambda repressor-like DNA-binding domains"/>
    <property type="match status" value="1"/>
</dbReference>
<dbReference type="CDD" id="cd00093">
    <property type="entry name" value="HTH_XRE"/>
    <property type="match status" value="1"/>
</dbReference>
<keyword evidence="5" id="KW-1185">Reference proteome</keyword>
<feature type="region of interest" description="Disordered" evidence="1">
    <location>
        <begin position="68"/>
        <end position="110"/>
    </location>
</feature>
<protein>
    <submittedName>
        <fullName evidence="3">Helix-turn-helix domain-containing protein</fullName>
    </submittedName>
</protein>
<dbReference type="EMBL" id="RFLX01000003">
    <property type="protein sequence ID" value="RMI26157.1"/>
    <property type="molecule type" value="Genomic_DNA"/>
</dbReference>
<evidence type="ECO:0000256" key="1">
    <source>
        <dbReference type="SAM" id="MobiDB-lite"/>
    </source>
</evidence>
<dbReference type="OrthoDB" id="7206663at2"/>
<name>A0A3A9JM81_9PROT</name>
<dbReference type="GO" id="GO:0003677">
    <property type="term" value="F:DNA binding"/>
    <property type="evidence" value="ECO:0007669"/>
    <property type="project" value="InterPro"/>
</dbReference>
<dbReference type="Proteomes" id="UP000274097">
    <property type="component" value="Unassembled WGS sequence"/>
</dbReference>
<evidence type="ECO:0000313" key="5">
    <source>
        <dbReference type="Proteomes" id="UP000274097"/>
    </source>
</evidence>
<evidence type="ECO:0000313" key="4">
    <source>
        <dbReference type="EMBL" id="RMI26157.1"/>
    </source>
</evidence>
<dbReference type="EMBL" id="RAQU01000028">
    <property type="protein sequence ID" value="RKK04926.1"/>
    <property type="molecule type" value="Genomic_DNA"/>
</dbReference>
<dbReference type="InParanoid" id="A0A3A9JM81"/>
<feature type="compositionally biased region" description="Basic residues" evidence="1">
    <location>
        <begin position="94"/>
        <end position="110"/>
    </location>
</feature>
<dbReference type="InterPro" id="IPR001387">
    <property type="entry name" value="Cro/C1-type_HTH"/>
</dbReference>
<evidence type="ECO:0000259" key="2">
    <source>
        <dbReference type="PROSITE" id="PS50943"/>
    </source>
</evidence>
<evidence type="ECO:0000313" key="3">
    <source>
        <dbReference type="EMBL" id="RKK04926.1"/>
    </source>
</evidence>
<comment type="caution">
    <text evidence="3">The sequence shown here is derived from an EMBL/GenBank/DDBJ whole genome shotgun (WGS) entry which is preliminary data.</text>
</comment>
<gene>
    <name evidence="3" type="ORF">D6Z83_07005</name>
    <name evidence="4" type="ORF">EBE87_07230</name>
</gene>
<dbReference type="Pfam" id="PF01381">
    <property type="entry name" value="HTH_3"/>
    <property type="match status" value="1"/>
</dbReference>
<feature type="domain" description="HTH cro/C1-type" evidence="2">
    <location>
        <begin position="8"/>
        <end position="63"/>
    </location>
</feature>
<dbReference type="AlphaFoldDB" id="A0A3A9JM81"/>
<dbReference type="RefSeq" id="WP_120637613.1">
    <property type="nucleotide sequence ID" value="NZ_RAQU01000028.1"/>
</dbReference>
<dbReference type="Gene3D" id="1.10.260.40">
    <property type="entry name" value="lambda repressor-like DNA-binding domains"/>
    <property type="match status" value="1"/>
</dbReference>
<dbReference type="Proteomes" id="UP000278036">
    <property type="component" value="Unassembled WGS sequence"/>
</dbReference>
<dbReference type="InterPro" id="IPR010982">
    <property type="entry name" value="Lambda_DNA-bd_dom_sf"/>
</dbReference>
<sequence length="110" mass="11949">MLPSPRLLAAARILANVTQTELALRAGVSVSALRRLEVGDTDARLNTVLALTEALRACGIEFLLEPSAKTEGIRHTKPPRTTDSPVEPEDSRVQRKRVGAARSRRNTTPP</sequence>
<evidence type="ECO:0000313" key="6">
    <source>
        <dbReference type="Proteomes" id="UP000278036"/>
    </source>
</evidence>
<proteinExistence type="predicted"/>